<dbReference type="Proteomes" id="UP001066276">
    <property type="component" value="Chromosome 2_1"/>
</dbReference>
<dbReference type="EMBL" id="JANPWB010000003">
    <property type="protein sequence ID" value="KAJ1200247.1"/>
    <property type="molecule type" value="Genomic_DNA"/>
</dbReference>
<protein>
    <submittedName>
        <fullName evidence="1">Uncharacterized protein</fullName>
    </submittedName>
</protein>
<reference evidence="1" key="1">
    <citation type="journal article" date="2022" name="bioRxiv">
        <title>Sequencing and chromosome-scale assembly of the giantPleurodeles waltlgenome.</title>
        <authorList>
            <person name="Brown T."/>
            <person name="Elewa A."/>
            <person name="Iarovenko S."/>
            <person name="Subramanian E."/>
            <person name="Araus A.J."/>
            <person name="Petzold A."/>
            <person name="Susuki M."/>
            <person name="Suzuki K.-i.T."/>
            <person name="Hayashi T."/>
            <person name="Toyoda A."/>
            <person name="Oliveira C."/>
            <person name="Osipova E."/>
            <person name="Leigh N.D."/>
            <person name="Simon A."/>
            <person name="Yun M.H."/>
        </authorList>
    </citation>
    <scope>NUCLEOTIDE SEQUENCE</scope>
    <source>
        <strain evidence="1">20211129_DDA</strain>
        <tissue evidence="1">Liver</tissue>
    </source>
</reference>
<evidence type="ECO:0000313" key="1">
    <source>
        <dbReference type="EMBL" id="KAJ1200247.1"/>
    </source>
</evidence>
<comment type="caution">
    <text evidence="1">The sequence shown here is derived from an EMBL/GenBank/DDBJ whole genome shotgun (WGS) entry which is preliminary data.</text>
</comment>
<gene>
    <name evidence="1" type="ORF">NDU88_004073</name>
</gene>
<evidence type="ECO:0000313" key="2">
    <source>
        <dbReference type="Proteomes" id="UP001066276"/>
    </source>
</evidence>
<organism evidence="1 2">
    <name type="scientific">Pleurodeles waltl</name>
    <name type="common">Iberian ribbed newt</name>
    <dbReference type="NCBI Taxonomy" id="8319"/>
    <lineage>
        <taxon>Eukaryota</taxon>
        <taxon>Metazoa</taxon>
        <taxon>Chordata</taxon>
        <taxon>Craniata</taxon>
        <taxon>Vertebrata</taxon>
        <taxon>Euteleostomi</taxon>
        <taxon>Amphibia</taxon>
        <taxon>Batrachia</taxon>
        <taxon>Caudata</taxon>
        <taxon>Salamandroidea</taxon>
        <taxon>Salamandridae</taxon>
        <taxon>Pleurodelinae</taxon>
        <taxon>Pleurodeles</taxon>
    </lineage>
</organism>
<keyword evidence="2" id="KW-1185">Reference proteome</keyword>
<name>A0AAV7VHL4_PLEWA</name>
<proteinExistence type="predicted"/>
<dbReference type="AlphaFoldDB" id="A0AAV7VHL4"/>
<sequence>MNASFRRARSVSRSLFDKCRLAQRCQLQIQRDEYHAEKTFTLPVKENVYISAETILKESSFIASRK</sequence>
<accession>A0AAV7VHL4</accession>